<gene>
    <name evidence="1" type="ORF">Y1Q_0018210</name>
</gene>
<dbReference type="STRING" id="8496.A0A151M3Y9"/>
<evidence type="ECO:0000313" key="1">
    <source>
        <dbReference type="EMBL" id="KYO19227.1"/>
    </source>
</evidence>
<evidence type="ECO:0000313" key="2">
    <source>
        <dbReference type="Proteomes" id="UP000050525"/>
    </source>
</evidence>
<proteinExistence type="predicted"/>
<sequence>MLCPDISLLYPQGPVASRGPPGEVIQHLPIQLPKKRKWSIDANHLMEEEEKEEEAEAGLGRWVLVTKDMEEVFGSLHTIKQETEQLQHCEYTCDIYACTWQDLQLCWSGFPDCRSH</sequence>
<dbReference type="AlphaFoldDB" id="A0A151M3Y9"/>
<reference evidence="1 2" key="1">
    <citation type="journal article" date="2012" name="Genome Biol.">
        <title>Sequencing three crocodilian genomes to illuminate the evolution of archosaurs and amniotes.</title>
        <authorList>
            <person name="St John J.A."/>
            <person name="Braun E.L."/>
            <person name="Isberg S.R."/>
            <person name="Miles L.G."/>
            <person name="Chong A.Y."/>
            <person name="Gongora J."/>
            <person name="Dalzell P."/>
            <person name="Moran C."/>
            <person name="Bed'hom B."/>
            <person name="Abzhanov A."/>
            <person name="Burgess S.C."/>
            <person name="Cooksey A.M."/>
            <person name="Castoe T.A."/>
            <person name="Crawford N.G."/>
            <person name="Densmore L.D."/>
            <person name="Drew J.C."/>
            <person name="Edwards S.V."/>
            <person name="Faircloth B.C."/>
            <person name="Fujita M.K."/>
            <person name="Greenwold M.J."/>
            <person name="Hoffmann F.G."/>
            <person name="Howard J.M."/>
            <person name="Iguchi T."/>
            <person name="Janes D.E."/>
            <person name="Khan S.Y."/>
            <person name="Kohno S."/>
            <person name="de Koning A.J."/>
            <person name="Lance S.L."/>
            <person name="McCarthy F.M."/>
            <person name="McCormack J.E."/>
            <person name="Merchant M.E."/>
            <person name="Peterson D.G."/>
            <person name="Pollock D.D."/>
            <person name="Pourmand N."/>
            <person name="Raney B.J."/>
            <person name="Roessler K.A."/>
            <person name="Sanford J.R."/>
            <person name="Sawyer R.H."/>
            <person name="Schmidt C.J."/>
            <person name="Triplett E.W."/>
            <person name="Tuberville T.D."/>
            <person name="Venegas-Anaya M."/>
            <person name="Howard J.T."/>
            <person name="Jarvis E.D."/>
            <person name="Guillette L.J.Jr."/>
            <person name="Glenn T.C."/>
            <person name="Green R.E."/>
            <person name="Ray D.A."/>
        </authorList>
    </citation>
    <scope>NUCLEOTIDE SEQUENCE [LARGE SCALE GENOMIC DNA]</scope>
    <source>
        <strain evidence="1">KSC_2009_1</strain>
    </source>
</reference>
<name>A0A151M3Y9_ALLMI</name>
<dbReference type="Proteomes" id="UP000050525">
    <property type="component" value="Unassembled WGS sequence"/>
</dbReference>
<organism evidence="1 2">
    <name type="scientific">Alligator mississippiensis</name>
    <name type="common">American alligator</name>
    <dbReference type="NCBI Taxonomy" id="8496"/>
    <lineage>
        <taxon>Eukaryota</taxon>
        <taxon>Metazoa</taxon>
        <taxon>Chordata</taxon>
        <taxon>Craniata</taxon>
        <taxon>Vertebrata</taxon>
        <taxon>Euteleostomi</taxon>
        <taxon>Archelosauria</taxon>
        <taxon>Archosauria</taxon>
        <taxon>Crocodylia</taxon>
        <taxon>Alligatoridae</taxon>
        <taxon>Alligatorinae</taxon>
        <taxon>Alligator</taxon>
    </lineage>
</organism>
<keyword evidence="2" id="KW-1185">Reference proteome</keyword>
<comment type="caution">
    <text evidence="1">The sequence shown here is derived from an EMBL/GenBank/DDBJ whole genome shotgun (WGS) entry which is preliminary data.</text>
</comment>
<accession>A0A151M3Y9</accession>
<dbReference type="EMBL" id="AKHW03006661">
    <property type="protein sequence ID" value="KYO19227.1"/>
    <property type="molecule type" value="Genomic_DNA"/>
</dbReference>
<protein>
    <submittedName>
        <fullName evidence="1">Uncharacterized protein</fullName>
    </submittedName>
</protein>